<proteinExistence type="predicted"/>
<dbReference type="Proteomes" id="UP000326532">
    <property type="component" value="Unassembled WGS sequence"/>
</dbReference>
<evidence type="ECO:0000313" key="2">
    <source>
        <dbReference type="EMBL" id="KAB8198918.1"/>
    </source>
</evidence>
<sequence>MPAHIKDPGNLYESKEDPLFSFLVEKDEEGRVLTIKPTLFFSSLREYLIMSLSPAQSEGLVFPFVLLWYNECTKKRYKGQDSIVES</sequence>
<keyword evidence="1" id="KW-0472">Membrane</keyword>
<dbReference type="VEuPathDB" id="FungiDB:BDV34DRAFT_231705"/>
<keyword evidence="3" id="KW-1185">Reference proteome</keyword>
<reference evidence="2 3" key="1">
    <citation type="submission" date="2019-04" db="EMBL/GenBank/DDBJ databases">
        <title>Fungal friends and foes A comparative genomics study of 23 Aspergillus species from section Flavi.</title>
        <authorList>
            <consortium name="DOE Joint Genome Institute"/>
            <person name="Kjaerbolling I."/>
            <person name="Vesth T.C."/>
            <person name="Frisvad J.C."/>
            <person name="Nybo J.L."/>
            <person name="Theobald S."/>
            <person name="Kildgaard S."/>
            <person name="Petersen T.I."/>
            <person name="Kuo A."/>
            <person name="Sato A."/>
            <person name="Lyhne E.K."/>
            <person name="Kogle M.E."/>
            <person name="Wiebenga A."/>
            <person name="Kun R.S."/>
            <person name="Lubbers R.J."/>
            <person name="Makela M.R."/>
            <person name="Barry K."/>
            <person name="Chovatia M."/>
            <person name="Clum A."/>
            <person name="Daum C."/>
            <person name="Haridas S."/>
            <person name="He G."/>
            <person name="LaButti K."/>
            <person name="Lipzen A."/>
            <person name="Mondo S."/>
            <person name="Pangilinan J."/>
            <person name="Riley R."/>
            <person name="Salamov A."/>
            <person name="Simmons B.A."/>
            <person name="Magnuson J.K."/>
            <person name="Henrissat B."/>
            <person name="Mortensen U.H."/>
            <person name="Larsen T.O."/>
            <person name="De vries R.P."/>
            <person name="Grigoriev I.V."/>
            <person name="Machida M."/>
            <person name="Baker S.E."/>
            <person name="Andersen M.R."/>
        </authorList>
    </citation>
    <scope>NUCLEOTIDE SEQUENCE [LARGE SCALE GENOMIC DNA]</scope>
    <source>
        <strain evidence="2 3">CBS 117618</strain>
    </source>
</reference>
<accession>A0A5N6D1N2</accession>
<keyword evidence="1" id="KW-0812">Transmembrane</keyword>
<evidence type="ECO:0000313" key="3">
    <source>
        <dbReference type="Proteomes" id="UP000326532"/>
    </source>
</evidence>
<evidence type="ECO:0000256" key="1">
    <source>
        <dbReference type="SAM" id="Phobius"/>
    </source>
</evidence>
<protein>
    <submittedName>
        <fullName evidence="2">Uncharacterized protein</fullName>
    </submittedName>
</protein>
<keyword evidence="1" id="KW-1133">Transmembrane helix</keyword>
<name>A0A5N6D1N2_ASPPA</name>
<organism evidence="2 3">
    <name type="scientific">Aspergillus parasiticus</name>
    <dbReference type="NCBI Taxonomy" id="5067"/>
    <lineage>
        <taxon>Eukaryota</taxon>
        <taxon>Fungi</taxon>
        <taxon>Dikarya</taxon>
        <taxon>Ascomycota</taxon>
        <taxon>Pezizomycotina</taxon>
        <taxon>Eurotiomycetes</taxon>
        <taxon>Eurotiomycetidae</taxon>
        <taxon>Eurotiales</taxon>
        <taxon>Aspergillaceae</taxon>
        <taxon>Aspergillus</taxon>
        <taxon>Aspergillus subgen. Circumdati</taxon>
    </lineage>
</organism>
<dbReference type="AlphaFoldDB" id="A0A5N6D1N2"/>
<feature type="transmembrane region" description="Helical" evidence="1">
    <location>
        <begin position="47"/>
        <end position="69"/>
    </location>
</feature>
<gene>
    <name evidence="2" type="ORF">BDV34DRAFT_231705</name>
</gene>
<dbReference type="EMBL" id="ML735115">
    <property type="protein sequence ID" value="KAB8198918.1"/>
    <property type="molecule type" value="Genomic_DNA"/>
</dbReference>